<dbReference type="GO" id="GO:0006302">
    <property type="term" value="P:double-strand break repair"/>
    <property type="evidence" value="ECO:0007669"/>
    <property type="project" value="TreeGrafter"/>
</dbReference>
<evidence type="ECO:0000256" key="14">
    <source>
        <dbReference type="ARBA" id="ARBA00033987"/>
    </source>
</evidence>
<dbReference type="EMBL" id="GEEE01011627">
    <property type="protein sequence ID" value="JAP51598.1"/>
    <property type="molecule type" value="Transcribed_RNA"/>
</dbReference>
<feature type="domain" description="PARP alpha-helical" evidence="18">
    <location>
        <begin position="201"/>
        <end position="334"/>
    </location>
</feature>
<dbReference type="Pfam" id="PF05406">
    <property type="entry name" value="WGR"/>
    <property type="match status" value="1"/>
</dbReference>
<sequence>MPPKRKAADQATKAPTAKKGKTTDTLKTTNSNAGKTGKAGDIAGSADQSISKTSIVIKGKVPVDSQCLEKKDTAHVFYDQTDVYHFMLNQTSLENNNNKYYTGQVLQDDNAAIYSVWFRWGRVGKTAQTSLTPCGTNLQLALNTFKKKFREKTGNAWESRNNFVKKKGLYDMIEQDFGDEEPEAEKEEEATKKGKDSKKVESKLPKEVFSLMMLICDIQAMEQTMREMNYDARRAPLGKLTTGQIKAGYEALNSISECLEKIKKAKEPGSKTTTAMMTTLKSELTAACDLFYTRIPHNFGMRTPPLIDTPEELKDQLDLLKALEEMEVAFKIIRNESKKEDIHPADRHYVGLRCDLKPLPATDSMFEIIKNYLTWTHAPTHSSYDLELLDVFVCSKEGELEAFKDYGSRYLLWHGSRLTNWMGILGRGLRIAPPEAPITGYMFGKGVYFADCASKSANYAYTTRDRNVGLMALCEVSLGECNELYQSDYNASNLPAGKHSTKGIGSSMTDPSTWVTLPDGVIVPCGKIVPAKTDTPPCLLYNEYIVYEREQIRLRYLLKLKFKYHY</sequence>
<keyword evidence="5" id="KW-0479">Metal-binding</keyword>
<dbReference type="SUPFAM" id="SSF142921">
    <property type="entry name" value="WGR domain-like"/>
    <property type="match status" value="1"/>
</dbReference>
<keyword evidence="11" id="KW-0238">DNA-binding</keyword>
<dbReference type="SUPFAM" id="SSF56399">
    <property type="entry name" value="ADP-ribosylation"/>
    <property type="match status" value="1"/>
</dbReference>
<evidence type="ECO:0000259" key="19">
    <source>
        <dbReference type="PROSITE" id="PS51977"/>
    </source>
</evidence>
<evidence type="ECO:0000259" key="18">
    <source>
        <dbReference type="PROSITE" id="PS51060"/>
    </source>
</evidence>
<gene>
    <name evidence="20" type="primary">PARP2</name>
    <name evidence="20" type="ORF">TR86249</name>
</gene>
<dbReference type="PANTHER" id="PTHR10459">
    <property type="entry name" value="DNA LIGASE"/>
    <property type="match status" value="1"/>
</dbReference>
<dbReference type="SUPFAM" id="SSF47587">
    <property type="entry name" value="Domain of poly(ADP-ribose) polymerase"/>
    <property type="match status" value="1"/>
</dbReference>
<feature type="compositionally biased region" description="Acidic residues" evidence="16">
    <location>
        <begin position="177"/>
        <end position="188"/>
    </location>
</feature>
<evidence type="ECO:0000256" key="12">
    <source>
        <dbReference type="ARBA" id="ARBA00023242"/>
    </source>
</evidence>
<evidence type="ECO:0000256" key="15">
    <source>
        <dbReference type="RuleBase" id="RU362114"/>
    </source>
</evidence>
<dbReference type="GO" id="GO:0005730">
    <property type="term" value="C:nucleolus"/>
    <property type="evidence" value="ECO:0007669"/>
    <property type="project" value="TreeGrafter"/>
</dbReference>
<reference evidence="20" key="1">
    <citation type="submission" date="2016-01" db="EMBL/GenBank/DDBJ databases">
        <title>Reference transcriptome for the parasite Schistocephalus solidus: insights into the molecular evolution of parasitism.</title>
        <authorList>
            <person name="Hebert F.O."/>
            <person name="Grambauer S."/>
            <person name="Barber I."/>
            <person name="Landry C.R."/>
            <person name="Aubin-Horth N."/>
        </authorList>
    </citation>
    <scope>NUCLEOTIDE SEQUENCE</scope>
</reference>
<dbReference type="Pfam" id="PF00644">
    <property type="entry name" value="PARP"/>
    <property type="match status" value="1"/>
</dbReference>
<accession>A0A0X3PIV9</accession>
<dbReference type="CDD" id="cd01437">
    <property type="entry name" value="parp_like"/>
    <property type="match status" value="1"/>
</dbReference>
<evidence type="ECO:0000256" key="2">
    <source>
        <dbReference type="ARBA" id="ARBA00022676"/>
    </source>
</evidence>
<evidence type="ECO:0000256" key="8">
    <source>
        <dbReference type="ARBA" id="ARBA00022771"/>
    </source>
</evidence>
<keyword evidence="9" id="KW-0862">Zinc</keyword>
<dbReference type="SMART" id="SM00773">
    <property type="entry name" value="WGR"/>
    <property type="match status" value="1"/>
</dbReference>
<evidence type="ECO:0000256" key="6">
    <source>
        <dbReference type="ARBA" id="ARBA00022737"/>
    </source>
</evidence>
<dbReference type="FunFam" id="2.20.140.10:FF:000001">
    <property type="entry name" value="Poly [ADP-ribose] polymerase"/>
    <property type="match status" value="1"/>
</dbReference>
<dbReference type="PANTHER" id="PTHR10459:SF60">
    <property type="entry name" value="POLY [ADP-RIBOSE] POLYMERASE 2"/>
    <property type="match status" value="1"/>
</dbReference>
<dbReference type="GO" id="GO:0003950">
    <property type="term" value="F:NAD+ poly-ADP-ribosyltransferase activity"/>
    <property type="evidence" value="ECO:0007669"/>
    <property type="project" value="UniProtKB-UniRule"/>
</dbReference>
<dbReference type="GO" id="GO:0070212">
    <property type="term" value="P:protein poly-ADP-ribosylation"/>
    <property type="evidence" value="ECO:0007669"/>
    <property type="project" value="TreeGrafter"/>
</dbReference>
<dbReference type="InterPro" id="IPR012317">
    <property type="entry name" value="Poly(ADP-ribose)pol_cat_dom"/>
</dbReference>
<feature type="region of interest" description="Disordered" evidence="16">
    <location>
        <begin position="1"/>
        <end position="43"/>
    </location>
</feature>
<evidence type="ECO:0000256" key="13">
    <source>
        <dbReference type="ARBA" id="ARBA00024347"/>
    </source>
</evidence>
<keyword evidence="10 15" id="KW-0520">NAD</keyword>
<dbReference type="FunFam" id="1.20.142.10:FF:000002">
    <property type="entry name" value="Poly [ADP-ribose] polymerase"/>
    <property type="match status" value="1"/>
</dbReference>
<name>A0A0X3PIV9_SCHSO</name>
<organism evidence="20">
    <name type="scientific">Schistocephalus solidus</name>
    <name type="common">Tapeworm</name>
    <dbReference type="NCBI Taxonomy" id="70667"/>
    <lineage>
        <taxon>Eukaryota</taxon>
        <taxon>Metazoa</taxon>
        <taxon>Spiralia</taxon>
        <taxon>Lophotrochozoa</taxon>
        <taxon>Platyhelminthes</taxon>
        <taxon>Cestoda</taxon>
        <taxon>Eucestoda</taxon>
        <taxon>Diphyllobothriidea</taxon>
        <taxon>Diphyllobothriidae</taxon>
        <taxon>Schistocephalus</taxon>
    </lineage>
</organism>
<keyword evidence="3 15" id="KW-0808">Transferase</keyword>
<dbReference type="Gene3D" id="1.20.142.10">
    <property type="entry name" value="Poly(ADP-ribose) polymerase, regulatory domain"/>
    <property type="match status" value="1"/>
</dbReference>
<dbReference type="PROSITE" id="PS51977">
    <property type="entry name" value="WGR"/>
    <property type="match status" value="1"/>
</dbReference>
<comment type="similarity">
    <text evidence="13">Belongs to the ARTD/PARP family.</text>
</comment>
<dbReference type="InterPro" id="IPR036616">
    <property type="entry name" value="Poly(ADP-ribose)pol_reg_dom_sf"/>
</dbReference>
<feature type="domain" description="WGR" evidence="19">
    <location>
        <begin position="73"/>
        <end position="170"/>
    </location>
</feature>
<evidence type="ECO:0000256" key="10">
    <source>
        <dbReference type="ARBA" id="ARBA00023027"/>
    </source>
</evidence>
<dbReference type="GO" id="GO:0003677">
    <property type="term" value="F:DNA binding"/>
    <property type="evidence" value="ECO:0007669"/>
    <property type="project" value="UniProtKB-KW"/>
</dbReference>
<keyword evidence="6" id="KW-0677">Repeat</keyword>
<dbReference type="FunFam" id="3.90.228.10:FF:000002">
    <property type="entry name" value="Poly [ADP-ribose] polymerase"/>
    <property type="match status" value="1"/>
</dbReference>
<keyword evidence="4" id="KW-0548">Nucleotidyltransferase</keyword>
<dbReference type="Gene3D" id="3.90.228.10">
    <property type="match status" value="1"/>
</dbReference>
<evidence type="ECO:0000256" key="7">
    <source>
        <dbReference type="ARBA" id="ARBA00022765"/>
    </source>
</evidence>
<feature type="compositionally biased region" description="Low complexity" evidence="16">
    <location>
        <begin position="11"/>
        <end position="29"/>
    </location>
</feature>
<protein>
    <recommendedName>
        <fullName evidence="15">Poly [ADP-ribose] polymerase</fullName>
        <shortName evidence="15">PARP</shortName>
        <ecNumber evidence="15">2.4.2.-</ecNumber>
    </recommendedName>
</protein>
<proteinExistence type="inferred from homology"/>
<dbReference type="CDD" id="cd08003">
    <property type="entry name" value="WGR_PARP2_like"/>
    <property type="match status" value="1"/>
</dbReference>
<feature type="domain" description="PARP catalytic" evidence="17">
    <location>
        <begin position="343"/>
        <end position="566"/>
    </location>
</feature>
<comment type="subcellular location">
    <subcellularLocation>
        <location evidence="1">Nucleus</location>
    </subcellularLocation>
</comment>
<evidence type="ECO:0000256" key="3">
    <source>
        <dbReference type="ARBA" id="ARBA00022679"/>
    </source>
</evidence>
<dbReference type="GO" id="GO:0016779">
    <property type="term" value="F:nucleotidyltransferase activity"/>
    <property type="evidence" value="ECO:0007669"/>
    <property type="project" value="UniProtKB-KW"/>
</dbReference>
<evidence type="ECO:0000256" key="4">
    <source>
        <dbReference type="ARBA" id="ARBA00022695"/>
    </source>
</evidence>
<dbReference type="GO" id="GO:1990404">
    <property type="term" value="F:NAD+-protein mono-ADP-ribosyltransferase activity"/>
    <property type="evidence" value="ECO:0007669"/>
    <property type="project" value="TreeGrafter"/>
</dbReference>
<evidence type="ECO:0000259" key="17">
    <source>
        <dbReference type="PROSITE" id="PS51059"/>
    </source>
</evidence>
<dbReference type="EC" id="2.4.2.-" evidence="15"/>
<dbReference type="AlphaFoldDB" id="A0A0X3PIV9"/>
<keyword evidence="2 15" id="KW-0328">Glycosyltransferase</keyword>
<dbReference type="GO" id="GO:0008270">
    <property type="term" value="F:zinc ion binding"/>
    <property type="evidence" value="ECO:0007669"/>
    <property type="project" value="UniProtKB-KW"/>
</dbReference>
<keyword evidence="7" id="KW-0013">ADP-ribosylation</keyword>
<dbReference type="InterPro" id="IPR004102">
    <property type="entry name" value="Poly(ADP-ribose)pol_reg_dom"/>
</dbReference>
<dbReference type="PROSITE" id="PS51059">
    <property type="entry name" value="PARP_CATALYTIC"/>
    <property type="match status" value="1"/>
</dbReference>
<dbReference type="Gene3D" id="2.20.140.10">
    <property type="entry name" value="WGR domain"/>
    <property type="match status" value="1"/>
</dbReference>
<evidence type="ECO:0000256" key="16">
    <source>
        <dbReference type="SAM" id="MobiDB-lite"/>
    </source>
</evidence>
<dbReference type="Pfam" id="PF02877">
    <property type="entry name" value="PARP_reg"/>
    <property type="match status" value="1"/>
</dbReference>
<evidence type="ECO:0000256" key="11">
    <source>
        <dbReference type="ARBA" id="ARBA00023125"/>
    </source>
</evidence>
<evidence type="ECO:0000256" key="1">
    <source>
        <dbReference type="ARBA" id="ARBA00004123"/>
    </source>
</evidence>
<dbReference type="InterPro" id="IPR008893">
    <property type="entry name" value="WGR_domain"/>
</dbReference>
<evidence type="ECO:0000256" key="9">
    <source>
        <dbReference type="ARBA" id="ARBA00022833"/>
    </source>
</evidence>
<feature type="region of interest" description="Disordered" evidence="16">
    <location>
        <begin position="177"/>
        <end position="199"/>
    </location>
</feature>
<comment type="catalytic activity">
    <reaction evidence="14">
        <text>NAD(+) + (ADP-D-ribosyl)n-acceptor = nicotinamide + (ADP-D-ribosyl)n+1-acceptor + H(+).</text>
        <dbReference type="EC" id="2.4.2.30"/>
    </reaction>
</comment>
<dbReference type="InterPro" id="IPR050800">
    <property type="entry name" value="ARTD/PARP"/>
</dbReference>
<dbReference type="InterPro" id="IPR036930">
    <property type="entry name" value="WGR_dom_sf"/>
</dbReference>
<keyword evidence="8" id="KW-0863">Zinc-finger</keyword>
<keyword evidence="12" id="KW-0539">Nucleus</keyword>
<feature type="compositionally biased region" description="Basic and acidic residues" evidence="16">
    <location>
        <begin position="189"/>
        <end position="199"/>
    </location>
</feature>
<dbReference type="PROSITE" id="PS51060">
    <property type="entry name" value="PARP_ALPHA_HD"/>
    <property type="match status" value="1"/>
</dbReference>
<evidence type="ECO:0000313" key="20">
    <source>
        <dbReference type="EMBL" id="JAP51598.1"/>
    </source>
</evidence>
<evidence type="ECO:0000256" key="5">
    <source>
        <dbReference type="ARBA" id="ARBA00022723"/>
    </source>
</evidence>